<keyword evidence="1" id="KW-0812">Transmembrane</keyword>
<evidence type="ECO:0000313" key="3">
    <source>
        <dbReference type="EMBL" id="GAA2030564.1"/>
    </source>
</evidence>
<organism evidence="3 4">
    <name type="scientific">Yaniella flava</name>
    <dbReference type="NCBI Taxonomy" id="287930"/>
    <lineage>
        <taxon>Bacteria</taxon>
        <taxon>Bacillati</taxon>
        <taxon>Actinomycetota</taxon>
        <taxon>Actinomycetes</taxon>
        <taxon>Micrococcales</taxon>
        <taxon>Micrococcaceae</taxon>
        <taxon>Yaniella</taxon>
    </lineage>
</organism>
<dbReference type="InterPro" id="IPR012495">
    <property type="entry name" value="TadE-like_dom"/>
</dbReference>
<gene>
    <name evidence="3" type="ORF">GCM10009720_08460</name>
</gene>
<proteinExistence type="predicted"/>
<dbReference type="Proteomes" id="UP001501461">
    <property type="component" value="Unassembled WGS sequence"/>
</dbReference>
<evidence type="ECO:0000259" key="2">
    <source>
        <dbReference type="Pfam" id="PF07811"/>
    </source>
</evidence>
<dbReference type="RefSeq" id="WP_343956348.1">
    <property type="nucleotide sequence ID" value="NZ_BAAAMN010000013.1"/>
</dbReference>
<feature type="transmembrane region" description="Helical" evidence="1">
    <location>
        <begin position="15"/>
        <end position="35"/>
    </location>
</feature>
<keyword evidence="1" id="KW-1133">Transmembrane helix</keyword>
<accession>A0ABN2UDU9</accession>
<reference evidence="3 4" key="1">
    <citation type="journal article" date="2019" name="Int. J. Syst. Evol. Microbiol.">
        <title>The Global Catalogue of Microorganisms (GCM) 10K type strain sequencing project: providing services to taxonomists for standard genome sequencing and annotation.</title>
        <authorList>
            <consortium name="The Broad Institute Genomics Platform"/>
            <consortium name="The Broad Institute Genome Sequencing Center for Infectious Disease"/>
            <person name="Wu L."/>
            <person name="Ma J."/>
        </authorList>
    </citation>
    <scope>NUCLEOTIDE SEQUENCE [LARGE SCALE GENOMIC DNA]</scope>
    <source>
        <strain evidence="3 4">JCM 13595</strain>
    </source>
</reference>
<keyword evidence="1" id="KW-0472">Membrane</keyword>
<sequence>MSGKNESGSIVAESAMIIALITLLCGTILQLGVVIHTRNTMIDAASAGARHAALADRTLADGQQRTTTLLTTAVPNAESAEVSINRAADGELISVTITHRVPLLGFITGPIPLSATAQAYDLTPQ</sequence>
<name>A0ABN2UDU9_9MICC</name>
<keyword evidence="4" id="KW-1185">Reference proteome</keyword>
<feature type="domain" description="TadE-like" evidence="2">
    <location>
        <begin position="8"/>
        <end position="50"/>
    </location>
</feature>
<dbReference type="Pfam" id="PF07811">
    <property type="entry name" value="TadE"/>
    <property type="match status" value="1"/>
</dbReference>
<dbReference type="EMBL" id="BAAAMN010000013">
    <property type="protein sequence ID" value="GAA2030564.1"/>
    <property type="molecule type" value="Genomic_DNA"/>
</dbReference>
<evidence type="ECO:0000313" key="4">
    <source>
        <dbReference type="Proteomes" id="UP001501461"/>
    </source>
</evidence>
<evidence type="ECO:0000256" key="1">
    <source>
        <dbReference type="SAM" id="Phobius"/>
    </source>
</evidence>
<protein>
    <submittedName>
        <fullName evidence="3">Pilus assembly protein</fullName>
    </submittedName>
</protein>
<comment type="caution">
    <text evidence="3">The sequence shown here is derived from an EMBL/GenBank/DDBJ whole genome shotgun (WGS) entry which is preliminary data.</text>
</comment>